<dbReference type="InterPro" id="IPR013686">
    <property type="entry name" value="Polypept-transport_assoc_ShlB"/>
</dbReference>
<evidence type="ECO:0000256" key="1">
    <source>
        <dbReference type="ARBA" id="ARBA00004442"/>
    </source>
</evidence>
<dbReference type="PIRSF" id="PIRSF029745">
    <property type="entry name" value="FhaC"/>
    <property type="match status" value="1"/>
</dbReference>
<evidence type="ECO:0000256" key="2">
    <source>
        <dbReference type="ARBA" id="ARBA00009055"/>
    </source>
</evidence>
<evidence type="ECO:0000256" key="3">
    <source>
        <dbReference type="ARBA" id="ARBA00022448"/>
    </source>
</evidence>
<evidence type="ECO:0000259" key="13">
    <source>
        <dbReference type="Pfam" id="PF03865"/>
    </source>
</evidence>
<dbReference type="GO" id="GO:0006811">
    <property type="term" value="P:monoatomic ion transport"/>
    <property type="evidence" value="ECO:0007669"/>
    <property type="project" value="UniProtKB-KW"/>
</dbReference>
<dbReference type="OrthoDB" id="290122at2"/>
<keyword evidence="6" id="KW-0653">Protein transport</keyword>
<dbReference type="AlphaFoldDB" id="A0A2N5EEC1"/>
<dbReference type="Pfam" id="PF03865">
    <property type="entry name" value="ShlB"/>
    <property type="match status" value="1"/>
</dbReference>
<evidence type="ECO:0000256" key="12">
    <source>
        <dbReference type="SAM" id="SignalP"/>
    </source>
</evidence>
<evidence type="ECO:0000259" key="14">
    <source>
        <dbReference type="Pfam" id="PF08479"/>
    </source>
</evidence>
<dbReference type="Gene3D" id="2.40.160.50">
    <property type="entry name" value="membrane protein fhac: a member of the omp85/tpsb transporter family"/>
    <property type="match status" value="1"/>
</dbReference>
<dbReference type="InterPro" id="IPR027282">
    <property type="entry name" value="TPS"/>
</dbReference>
<dbReference type="GO" id="GO:0009279">
    <property type="term" value="C:cell outer membrane"/>
    <property type="evidence" value="ECO:0007669"/>
    <property type="project" value="UniProtKB-SubCell"/>
</dbReference>
<keyword evidence="8" id="KW-0626">Porin</keyword>
<dbReference type="GO" id="GO:0046930">
    <property type="term" value="C:pore complex"/>
    <property type="evidence" value="ECO:0007669"/>
    <property type="project" value="UniProtKB-KW"/>
</dbReference>
<keyword evidence="5" id="KW-0812">Transmembrane</keyword>
<evidence type="ECO:0000256" key="7">
    <source>
        <dbReference type="ARBA" id="ARBA00023065"/>
    </source>
</evidence>
<evidence type="ECO:0000256" key="9">
    <source>
        <dbReference type="ARBA" id="ARBA00023136"/>
    </source>
</evidence>
<comment type="similarity">
    <text evidence="2">Belongs to the TPS (TC 1.B.20) family.</text>
</comment>
<reference evidence="16 17" key="1">
    <citation type="submission" date="2017-12" db="EMBL/GenBank/DDBJ databases">
        <title>Characterization of six clinical isolates of Enterochimera gen. nov., a novel genus of the Yersiniaciae family and the three species Enterochimera arupensis sp. nov., Enterochimera coloradensis sp. nov, and Enterochimera californica sp. nov.</title>
        <authorList>
            <person name="Rossi A."/>
            <person name="Fisher M."/>
        </authorList>
    </citation>
    <scope>NUCLEOTIDE SEQUENCE [LARGE SCALE GENOMIC DNA]</scope>
    <source>
        <strain evidence="17">2015-Iso6</strain>
    </source>
</reference>
<dbReference type="FunFam" id="2.40.160.50:FF:000009">
    <property type="entry name" value="Putative hemolysin activator protein"/>
    <property type="match status" value="1"/>
</dbReference>
<dbReference type="Proteomes" id="UP000234240">
    <property type="component" value="Unassembled WGS sequence"/>
</dbReference>
<keyword evidence="12" id="KW-0732">Signal</keyword>
<keyword evidence="3" id="KW-0813">Transport</keyword>
<dbReference type="PANTHER" id="PTHR34597">
    <property type="entry name" value="SLR1661 PROTEIN"/>
    <property type="match status" value="1"/>
</dbReference>
<name>A0A2N5EEC1_9GAMM</name>
<dbReference type="EMBL" id="PJZF01000003">
    <property type="protein sequence ID" value="PLR40871.1"/>
    <property type="molecule type" value="Genomic_DNA"/>
</dbReference>
<organism evidence="16 17">
    <name type="scientific">Chimaeribacter californicus</name>
    <dbReference type="NCBI Taxonomy" id="2060067"/>
    <lineage>
        <taxon>Bacteria</taxon>
        <taxon>Pseudomonadati</taxon>
        <taxon>Pseudomonadota</taxon>
        <taxon>Gammaproteobacteria</taxon>
        <taxon>Enterobacterales</taxon>
        <taxon>Yersiniaceae</taxon>
        <taxon>Chimaeribacter</taxon>
    </lineage>
</organism>
<keyword evidence="9" id="KW-0472">Membrane</keyword>
<dbReference type="PANTHER" id="PTHR34597:SF3">
    <property type="entry name" value="OUTER MEMBRANE TRANSPORTER CDIB"/>
    <property type="match status" value="1"/>
</dbReference>
<evidence type="ECO:0000256" key="10">
    <source>
        <dbReference type="ARBA" id="ARBA00023237"/>
    </source>
</evidence>
<feature type="compositionally biased region" description="Low complexity" evidence="11">
    <location>
        <begin position="41"/>
        <end position="58"/>
    </location>
</feature>
<dbReference type="GO" id="GO:0098046">
    <property type="term" value="C:type V protein secretion system complex"/>
    <property type="evidence" value="ECO:0007669"/>
    <property type="project" value="TreeGrafter"/>
</dbReference>
<dbReference type="RefSeq" id="WP_101815281.1">
    <property type="nucleotide sequence ID" value="NZ_PJZF01000003.1"/>
</dbReference>
<comment type="subcellular location">
    <subcellularLocation>
        <location evidence="1">Cell outer membrane</location>
    </subcellularLocation>
</comment>
<dbReference type="Gene3D" id="3.10.20.310">
    <property type="entry name" value="membrane protein fhac"/>
    <property type="match status" value="1"/>
</dbReference>
<dbReference type="InterPro" id="IPR005565">
    <property type="entry name" value="Hemolysn_activator_HlyB_C"/>
</dbReference>
<keyword evidence="10" id="KW-0998">Cell outer membrane</keyword>
<feature type="chain" id="PRO_5014969639" evidence="12">
    <location>
        <begin position="25"/>
        <end position="564"/>
    </location>
</feature>
<protein>
    <submittedName>
        <fullName evidence="16">ShlB/FhaC/HecB family hemolysin secretion/activation protein</fullName>
    </submittedName>
</protein>
<keyword evidence="7" id="KW-0406">Ion transport</keyword>
<evidence type="ECO:0000256" key="5">
    <source>
        <dbReference type="ARBA" id="ARBA00022692"/>
    </source>
</evidence>
<comment type="caution">
    <text evidence="16">The sequence shown here is derived from an EMBL/GenBank/DDBJ whole genome shotgun (WGS) entry which is preliminary data.</text>
</comment>
<dbReference type="Pfam" id="PF08479">
    <property type="entry name" value="POTRA_2"/>
    <property type="match status" value="1"/>
</dbReference>
<dbReference type="InterPro" id="IPR035251">
    <property type="entry name" value="ShlB_POTRA"/>
</dbReference>
<evidence type="ECO:0000256" key="11">
    <source>
        <dbReference type="SAM" id="MobiDB-lite"/>
    </source>
</evidence>
<gene>
    <name evidence="16" type="ORF">CYR55_06235</name>
</gene>
<dbReference type="InterPro" id="IPR051544">
    <property type="entry name" value="TPS_OM_transporter"/>
</dbReference>
<dbReference type="Pfam" id="PF17287">
    <property type="entry name" value="POTRA_3"/>
    <property type="match status" value="1"/>
</dbReference>
<evidence type="ECO:0000256" key="6">
    <source>
        <dbReference type="ARBA" id="ARBA00022927"/>
    </source>
</evidence>
<proteinExistence type="inferred from homology"/>
<evidence type="ECO:0000313" key="16">
    <source>
        <dbReference type="EMBL" id="PLR40871.1"/>
    </source>
</evidence>
<keyword evidence="4" id="KW-1134">Transmembrane beta strand</keyword>
<evidence type="ECO:0000313" key="17">
    <source>
        <dbReference type="Proteomes" id="UP000234240"/>
    </source>
</evidence>
<sequence length="564" mass="61763">MQGIKRAGALPGVLLLLTSGSAAAAESPLPLTTGRQQLIHQQQQQQAREAARQQPAPAVRLSATPQETGTLFPPETPCFHIETVELTGREALPGWLPLQRLADSGRGRCLGSRGISQLMALLQNRMISHGFITSRVLAPSQDLTRGKLTLAVVPGRVNKITVNHSSPAYIQPYSTLPAREQGLLDLRDIEQGLENLQRLPTVQADIQIVPGSVPGASDLQVSWAQSRMWRLGLSLDDAGSASTGRYQGGMTLYLDNPLSLSDMFYLSLGQDMAPGNALSSENGTLHYSLPFGYWSLGVTGNRSRYHQTVAGHQGDYRYSGDSQNLTLSLSRVLHRNANQKTTLSYDLLMRQSRNFINDAEVEVQRRNTSAWKLGVQHRHYFGASTLDAGMSLQRGTRWFGAQPAPEEYFDEGSALAKIVQITAAWDLPFTLFGQPFRYTPSYFRQISDAALTPQDQIALGGRWTVRGFDGELSLSADRGWYLRNDLAWKTPLPAQELYLGIDYGEVGGASADWLVGKHLAGGVVGLRGSAFGVGYDLFAGVPLSRPANFRTDPATFGFNLNWNY</sequence>
<feature type="domain" description="Polypeptide-transport-associated ShlB-type" evidence="14">
    <location>
        <begin position="79"/>
        <end position="155"/>
    </location>
</feature>
<dbReference type="GO" id="GO:0046819">
    <property type="term" value="P:protein secretion by the type V secretion system"/>
    <property type="evidence" value="ECO:0007669"/>
    <property type="project" value="TreeGrafter"/>
</dbReference>
<feature type="region of interest" description="Disordered" evidence="11">
    <location>
        <begin position="39"/>
        <end position="74"/>
    </location>
</feature>
<evidence type="ECO:0000256" key="4">
    <source>
        <dbReference type="ARBA" id="ARBA00022452"/>
    </source>
</evidence>
<dbReference type="GO" id="GO:0008320">
    <property type="term" value="F:protein transmembrane transporter activity"/>
    <property type="evidence" value="ECO:0007669"/>
    <property type="project" value="TreeGrafter"/>
</dbReference>
<feature type="signal peptide" evidence="12">
    <location>
        <begin position="1"/>
        <end position="24"/>
    </location>
</feature>
<accession>A0A2N5EEC1</accession>
<dbReference type="GO" id="GO:0015288">
    <property type="term" value="F:porin activity"/>
    <property type="evidence" value="ECO:0007669"/>
    <property type="project" value="UniProtKB-KW"/>
</dbReference>
<keyword evidence="17" id="KW-1185">Reference proteome</keyword>
<feature type="domain" description="ShlB POTRA" evidence="15">
    <location>
        <begin position="158"/>
        <end position="210"/>
    </location>
</feature>
<feature type="domain" description="Haemolysin activator HlyB C-terminal" evidence="13">
    <location>
        <begin position="215"/>
        <end position="528"/>
    </location>
</feature>
<evidence type="ECO:0000259" key="15">
    <source>
        <dbReference type="Pfam" id="PF17287"/>
    </source>
</evidence>
<evidence type="ECO:0000256" key="8">
    <source>
        <dbReference type="ARBA" id="ARBA00023114"/>
    </source>
</evidence>